<keyword evidence="1" id="KW-1133">Transmembrane helix</keyword>
<feature type="transmembrane region" description="Helical" evidence="1">
    <location>
        <begin position="210"/>
        <end position="232"/>
    </location>
</feature>
<comment type="caution">
    <text evidence="4">The sequence shown here is derived from an EMBL/GenBank/DDBJ whole genome shotgun (WGS) entry which is preliminary data.</text>
</comment>
<dbReference type="PRINTS" id="PR00837">
    <property type="entry name" value="V5TPXLIKE"/>
</dbReference>
<dbReference type="PRINTS" id="PR00838">
    <property type="entry name" value="V5ALLERGEN"/>
</dbReference>
<evidence type="ECO:0000256" key="1">
    <source>
        <dbReference type="SAM" id="Phobius"/>
    </source>
</evidence>
<keyword evidence="1" id="KW-0472">Membrane</keyword>
<accession>A0ABR4Q4F0</accession>
<dbReference type="Gene3D" id="3.40.33.10">
    <property type="entry name" value="CAP"/>
    <property type="match status" value="1"/>
</dbReference>
<keyword evidence="1" id="KW-0812">Transmembrane</keyword>
<sequence>MPLCLPLLHLFVFGASLSEAISAEDQEMITFLHISARMSVVPPAANMHSLLWSVELENLARIWVNKCSWGFPDPAIPDERSLFHVGINAAMISTDNFREEEETSPSISAMFNLWYVNKAKFDYHLNICRGGYCGQYRQIIWATTEYLGCELGVCDMGIKCRVLVCCYYPPGNDSDSWPYEQLGDGDDEEAFLLDEEPWIMRPLKVTGTKVLRSLVATAHSTPFLICFLAFLLI</sequence>
<reference evidence="4 5" key="1">
    <citation type="journal article" date="2022" name="Front. Cell. Infect. Microbiol.">
        <title>The Genomes of Two Strains of Taenia crassiceps the Animal Model for the Study of Human Cysticercosis.</title>
        <authorList>
            <person name="Bobes R.J."/>
            <person name="Estrada K."/>
            <person name="Rios-Valencia D.G."/>
            <person name="Calderon-Gallegos A."/>
            <person name="de la Torre P."/>
            <person name="Carrero J.C."/>
            <person name="Sanchez-Flores A."/>
            <person name="Laclette J.P."/>
        </authorList>
    </citation>
    <scope>NUCLEOTIDE SEQUENCE [LARGE SCALE GENOMIC DNA]</scope>
    <source>
        <strain evidence="4">WFUcys</strain>
    </source>
</reference>
<dbReference type="Pfam" id="PF00188">
    <property type="entry name" value="CAP"/>
    <property type="match status" value="1"/>
</dbReference>
<dbReference type="InterPro" id="IPR014044">
    <property type="entry name" value="CAP_dom"/>
</dbReference>
<dbReference type="Proteomes" id="UP001651158">
    <property type="component" value="Unassembled WGS sequence"/>
</dbReference>
<proteinExistence type="predicted"/>
<dbReference type="InterPro" id="IPR001283">
    <property type="entry name" value="CRISP-related"/>
</dbReference>
<dbReference type="InterPro" id="IPR002413">
    <property type="entry name" value="V5_allergen-like"/>
</dbReference>
<dbReference type="InterPro" id="IPR035940">
    <property type="entry name" value="CAP_sf"/>
</dbReference>
<dbReference type="PANTHER" id="PTHR10334">
    <property type="entry name" value="CYSTEINE-RICH SECRETORY PROTEIN-RELATED"/>
    <property type="match status" value="1"/>
</dbReference>
<keyword evidence="5" id="KW-1185">Reference proteome</keyword>
<keyword evidence="2" id="KW-0732">Signal</keyword>
<gene>
    <name evidence="4" type="ORF">TcWFU_003535</name>
</gene>
<evidence type="ECO:0000256" key="2">
    <source>
        <dbReference type="SAM" id="SignalP"/>
    </source>
</evidence>
<evidence type="ECO:0000259" key="3">
    <source>
        <dbReference type="SMART" id="SM00198"/>
    </source>
</evidence>
<dbReference type="SUPFAM" id="SSF55797">
    <property type="entry name" value="PR-1-like"/>
    <property type="match status" value="1"/>
</dbReference>
<feature type="chain" id="PRO_5045202343" evidence="2">
    <location>
        <begin position="24"/>
        <end position="233"/>
    </location>
</feature>
<organism evidence="4 5">
    <name type="scientific">Taenia crassiceps</name>
    <dbReference type="NCBI Taxonomy" id="6207"/>
    <lineage>
        <taxon>Eukaryota</taxon>
        <taxon>Metazoa</taxon>
        <taxon>Spiralia</taxon>
        <taxon>Lophotrochozoa</taxon>
        <taxon>Platyhelminthes</taxon>
        <taxon>Cestoda</taxon>
        <taxon>Eucestoda</taxon>
        <taxon>Cyclophyllidea</taxon>
        <taxon>Taeniidae</taxon>
        <taxon>Taenia</taxon>
    </lineage>
</organism>
<protein>
    <submittedName>
        <fullName evidence="4">Peptidase inhibitor 16</fullName>
    </submittedName>
</protein>
<feature type="domain" description="SCP" evidence="3">
    <location>
        <begin position="23"/>
        <end position="175"/>
    </location>
</feature>
<dbReference type="EMBL" id="JAKROA010000013">
    <property type="protein sequence ID" value="KAL5104243.1"/>
    <property type="molecule type" value="Genomic_DNA"/>
</dbReference>
<evidence type="ECO:0000313" key="5">
    <source>
        <dbReference type="Proteomes" id="UP001651158"/>
    </source>
</evidence>
<name>A0ABR4Q4F0_9CEST</name>
<dbReference type="SMART" id="SM00198">
    <property type="entry name" value="SCP"/>
    <property type="match status" value="1"/>
</dbReference>
<dbReference type="CDD" id="cd05380">
    <property type="entry name" value="CAP_euk"/>
    <property type="match status" value="1"/>
</dbReference>
<feature type="signal peptide" evidence="2">
    <location>
        <begin position="1"/>
        <end position="23"/>
    </location>
</feature>
<evidence type="ECO:0000313" key="4">
    <source>
        <dbReference type="EMBL" id="KAL5104243.1"/>
    </source>
</evidence>